<dbReference type="InterPro" id="IPR003593">
    <property type="entry name" value="AAA+_ATPase"/>
</dbReference>
<dbReference type="SUPFAM" id="SSF54211">
    <property type="entry name" value="Ribosomal protein S5 domain 2-like"/>
    <property type="match status" value="1"/>
</dbReference>
<sequence length="513" mass="56792">MLTKVYGSAVFGVEATTITVEVNVDSGIGYHLVGLPDNAIRESNYRIAAALQNNGYKIPGKKLILNMSPADLRKEGSAYDLTLAMGILVATEQIEEKNPLSDYIIMGELSLDGKLQPIRGALPIAIKAKDEGFKGFILPKQNAKEAAIVDGIEVYGIENISEVIDFFNEDIPLQQVQVDMQAEFYNNLDNPEFDFADVKGQESIKRCMEIAAAGGHNIILIGPPGSGKTMLAKRLPSILPPMTLQESLETTKIHSVAGRTIEKGGIMTARPFRSPHHTISDVALVGGGQYPQPGEISLAHNGVLFLDELPEFKRGVLEVMRQPLEDRDVTISRAKFTVTYPSSFMLVASMNPSPGGYFNDPDAPVMSSPAEMQRYLSKISGPLLDRIDIHIEVTPVPFDKLSEERRGEPSTVIRERVTNARKIQSERFREFDNIHYNAQMGVKQIREFCKLDEASLTLLKTAMERLNLSARAYDRILKVARTIADLEASERITGNHISEAIQYRSLDRDGWFG</sequence>
<accession>A0ABS5S625</accession>
<dbReference type="InterPro" id="IPR000523">
    <property type="entry name" value="Mg_chelatse_chII-like_cat_dom"/>
</dbReference>
<dbReference type="InterPro" id="IPR045006">
    <property type="entry name" value="CHLI-like"/>
</dbReference>
<organism evidence="5 6">
    <name type="scientific">Aequorivita echinoideorum</name>
    <dbReference type="NCBI Taxonomy" id="1549647"/>
    <lineage>
        <taxon>Bacteria</taxon>
        <taxon>Pseudomonadati</taxon>
        <taxon>Bacteroidota</taxon>
        <taxon>Flavobacteriia</taxon>
        <taxon>Flavobacteriales</taxon>
        <taxon>Flavobacteriaceae</taxon>
        <taxon>Aequorivita</taxon>
    </lineage>
</organism>
<dbReference type="InterPro" id="IPR027417">
    <property type="entry name" value="P-loop_NTPase"/>
</dbReference>
<dbReference type="InterPro" id="IPR025158">
    <property type="entry name" value="Mg_chelat-rel_C"/>
</dbReference>
<feature type="domain" description="AAA+ ATPase" evidence="4">
    <location>
        <begin position="214"/>
        <end position="397"/>
    </location>
</feature>
<dbReference type="Proteomes" id="UP001297092">
    <property type="component" value="Unassembled WGS sequence"/>
</dbReference>
<dbReference type="Pfam" id="PF13541">
    <property type="entry name" value="ChlI"/>
    <property type="match status" value="1"/>
</dbReference>
<proteinExistence type="inferred from homology"/>
<name>A0ABS5S625_9FLAO</name>
<evidence type="ECO:0000313" key="5">
    <source>
        <dbReference type="EMBL" id="MBT0608433.1"/>
    </source>
</evidence>
<gene>
    <name evidence="5" type="ORF">KIV10_09585</name>
</gene>
<reference evidence="5 6" key="1">
    <citation type="submission" date="2021-05" db="EMBL/GenBank/DDBJ databases">
        <title>Aequorivita echinoideorum JCM 30378 genome.</title>
        <authorList>
            <person name="Zhang H."/>
            <person name="Li C."/>
        </authorList>
    </citation>
    <scope>NUCLEOTIDE SEQUENCE [LARGE SCALE GENOMIC DNA]</scope>
    <source>
        <strain evidence="5 6">JCM30378</strain>
    </source>
</reference>
<dbReference type="InterPro" id="IPR020568">
    <property type="entry name" value="Ribosomal_Su5_D2-typ_SF"/>
</dbReference>
<evidence type="ECO:0000256" key="1">
    <source>
        <dbReference type="ARBA" id="ARBA00006354"/>
    </source>
</evidence>
<dbReference type="InterPro" id="IPR004482">
    <property type="entry name" value="Mg_chelat-rel"/>
</dbReference>
<dbReference type="RefSeq" id="WP_214113304.1">
    <property type="nucleotide sequence ID" value="NZ_JAHCTB010000004.1"/>
</dbReference>
<dbReference type="Pfam" id="PF01078">
    <property type="entry name" value="Mg_chelatase"/>
    <property type="match status" value="1"/>
</dbReference>
<evidence type="ECO:0000313" key="6">
    <source>
        <dbReference type="Proteomes" id="UP001297092"/>
    </source>
</evidence>
<comment type="similarity">
    <text evidence="1">Belongs to the Mg-chelatase subunits D/I family. ComM subfamily.</text>
</comment>
<comment type="caution">
    <text evidence="5">The sequence shown here is derived from an EMBL/GenBank/DDBJ whole genome shotgun (WGS) entry which is preliminary data.</text>
</comment>
<dbReference type="NCBIfam" id="TIGR00368">
    <property type="entry name" value="YifB family Mg chelatase-like AAA ATPase"/>
    <property type="match status" value="1"/>
</dbReference>
<evidence type="ECO:0000259" key="4">
    <source>
        <dbReference type="SMART" id="SM00382"/>
    </source>
</evidence>
<dbReference type="Gene3D" id="3.40.50.300">
    <property type="entry name" value="P-loop containing nucleotide triphosphate hydrolases"/>
    <property type="match status" value="1"/>
</dbReference>
<dbReference type="InterPro" id="IPR014721">
    <property type="entry name" value="Ribsml_uS5_D2-typ_fold_subgr"/>
</dbReference>
<dbReference type="Pfam" id="PF13335">
    <property type="entry name" value="Mg_chelatase_C"/>
    <property type="match status" value="1"/>
</dbReference>
<dbReference type="EMBL" id="JAHCTB010000004">
    <property type="protein sequence ID" value="MBT0608433.1"/>
    <property type="molecule type" value="Genomic_DNA"/>
</dbReference>
<protein>
    <submittedName>
        <fullName evidence="5">YifB family Mg chelatase-like AAA ATPase</fullName>
    </submittedName>
</protein>
<keyword evidence="6" id="KW-1185">Reference proteome</keyword>
<dbReference type="PRINTS" id="PR01657">
    <property type="entry name" value="MCMFAMILY"/>
</dbReference>
<dbReference type="SMART" id="SM00382">
    <property type="entry name" value="AAA"/>
    <property type="match status" value="1"/>
</dbReference>
<dbReference type="PANTHER" id="PTHR32039">
    <property type="entry name" value="MAGNESIUM-CHELATASE SUBUNIT CHLI"/>
    <property type="match status" value="1"/>
</dbReference>
<dbReference type="InterPro" id="IPR001208">
    <property type="entry name" value="MCM_dom"/>
</dbReference>
<evidence type="ECO:0000256" key="3">
    <source>
        <dbReference type="ARBA" id="ARBA00022840"/>
    </source>
</evidence>
<dbReference type="PANTHER" id="PTHR32039:SF7">
    <property type="entry name" value="COMPETENCE PROTEIN COMM"/>
    <property type="match status" value="1"/>
</dbReference>
<keyword evidence="2" id="KW-0547">Nucleotide-binding</keyword>
<evidence type="ECO:0000256" key="2">
    <source>
        <dbReference type="ARBA" id="ARBA00022741"/>
    </source>
</evidence>
<keyword evidence="3" id="KW-0067">ATP-binding</keyword>
<dbReference type="SUPFAM" id="SSF52540">
    <property type="entry name" value="P-loop containing nucleoside triphosphate hydrolases"/>
    <property type="match status" value="1"/>
</dbReference>
<dbReference type="Gene3D" id="3.30.230.10">
    <property type="match status" value="1"/>
</dbReference>